<dbReference type="PROSITE" id="PS51462">
    <property type="entry name" value="NUDIX"/>
    <property type="match status" value="1"/>
</dbReference>
<evidence type="ECO:0000259" key="2">
    <source>
        <dbReference type="PROSITE" id="PS51462"/>
    </source>
</evidence>
<evidence type="ECO:0000313" key="3">
    <source>
        <dbReference type="Ensembl" id="ENSCSAVP00000015072.1"/>
    </source>
</evidence>
<dbReference type="Gene3D" id="3.90.79.10">
    <property type="entry name" value="Nucleoside Triphosphate Pyrophosphohydrolase"/>
    <property type="match status" value="1"/>
</dbReference>
<dbReference type="InParanoid" id="H2ZBV6"/>
<organism evidence="3 4">
    <name type="scientific">Ciona savignyi</name>
    <name type="common">Pacific transparent sea squirt</name>
    <dbReference type="NCBI Taxonomy" id="51511"/>
    <lineage>
        <taxon>Eukaryota</taxon>
        <taxon>Metazoa</taxon>
        <taxon>Chordata</taxon>
        <taxon>Tunicata</taxon>
        <taxon>Ascidiacea</taxon>
        <taxon>Phlebobranchia</taxon>
        <taxon>Cionidae</taxon>
        <taxon>Ciona</taxon>
    </lineage>
</organism>
<dbReference type="Pfam" id="PF00293">
    <property type="entry name" value="NUDIX"/>
    <property type="match status" value="1"/>
</dbReference>
<dbReference type="Pfam" id="PF25969">
    <property type="entry name" value="NUDT9_N"/>
    <property type="match status" value="1"/>
</dbReference>
<dbReference type="PANTHER" id="PTHR13030">
    <property type="entry name" value="NUDIX HYDROLASE"/>
    <property type="match status" value="1"/>
</dbReference>
<dbReference type="SUPFAM" id="SSF55811">
    <property type="entry name" value="Nudix"/>
    <property type="match status" value="1"/>
</dbReference>
<dbReference type="PANTHER" id="PTHR13030:SF8">
    <property type="entry name" value="ADP-RIBOSE PYROPHOSPHATASE, MITOCHONDRIAL"/>
    <property type="match status" value="1"/>
</dbReference>
<sequence length="289" mass="32307">FALHIQGAVHINSRSPEYPGSKIKRFVVPDKSVSWSVPLPGYNPPQYTSPAVKSQPIWADPPLEPQPTGSTVSLPFNADDKERNVSRKSFTGKYKVVGGLPRNPSGRTGLTGRGLLGRYGPNHAADPVVTRWERDETGTVIKIHGKPVLQFVAICRNDTGEWAIPGGMVDAEENITQTLKREFSEEVLLDVDDQKPGTEIQTQLNKLFNSGVKVYEGYSDDHRNTDISWIETSVFNFHDDNGSTFDRIKLHPGEETSGVQWKRIDQSINLFASHFQFLEKVAKMHNAHF</sequence>
<dbReference type="InterPro" id="IPR039989">
    <property type="entry name" value="NUDT9"/>
</dbReference>
<accession>H2ZBV6</accession>
<dbReference type="AlphaFoldDB" id="H2ZBV6"/>
<dbReference type="eggNOG" id="KOG4195">
    <property type="taxonomic scope" value="Eukaryota"/>
</dbReference>
<dbReference type="GO" id="GO:0047631">
    <property type="term" value="F:ADP-ribose diphosphatase activity"/>
    <property type="evidence" value="ECO:0007669"/>
    <property type="project" value="InterPro"/>
</dbReference>
<dbReference type="InterPro" id="IPR000086">
    <property type="entry name" value="NUDIX_hydrolase_dom"/>
</dbReference>
<feature type="region of interest" description="Disordered" evidence="1">
    <location>
        <begin position="96"/>
        <end position="118"/>
    </location>
</feature>
<dbReference type="HOGENOM" id="CLU_067226_0_0_1"/>
<feature type="domain" description="Nudix hydrolase" evidence="2">
    <location>
        <begin position="92"/>
        <end position="284"/>
    </location>
</feature>
<dbReference type="Proteomes" id="UP000007875">
    <property type="component" value="Unassembled WGS sequence"/>
</dbReference>
<dbReference type="GeneTree" id="ENSGT00390000017405"/>
<dbReference type="OMA" id="TRWERDE"/>
<protein>
    <recommendedName>
        <fullName evidence="2">Nudix hydrolase domain-containing protein</fullName>
    </recommendedName>
</protein>
<dbReference type="STRING" id="51511.ENSCSAVP00000015072"/>
<keyword evidence="4" id="KW-1185">Reference proteome</keyword>
<evidence type="ECO:0000256" key="1">
    <source>
        <dbReference type="SAM" id="MobiDB-lite"/>
    </source>
</evidence>
<reference evidence="3" key="2">
    <citation type="submission" date="2025-08" db="UniProtKB">
        <authorList>
            <consortium name="Ensembl"/>
        </authorList>
    </citation>
    <scope>IDENTIFICATION</scope>
</reference>
<dbReference type="Ensembl" id="ENSCSAVT00000015246.1">
    <property type="protein sequence ID" value="ENSCSAVP00000015072.1"/>
    <property type="gene ID" value="ENSCSAVG00000008837.1"/>
</dbReference>
<dbReference type="InterPro" id="IPR015797">
    <property type="entry name" value="NUDIX_hydrolase-like_dom_sf"/>
</dbReference>
<name>H2ZBV6_CIOSA</name>
<evidence type="ECO:0000313" key="4">
    <source>
        <dbReference type="Proteomes" id="UP000007875"/>
    </source>
</evidence>
<proteinExistence type="predicted"/>
<reference evidence="3" key="3">
    <citation type="submission" date="2025-09" db="UniProtKB">
        <authorList>
            <consortium name="Ensembl"/>
        </authorList>
    </citation>
    <scope>IDENTIFICATION</scope>
</reference>
<dbReference type="CDD" id="cd03670">
    <property type="entry name" value="NUDIX_ADPRase_Nudt9"/>
    <property type="match status" value="1"/>
</dbReference>
<reference evidence="4" key="1">
    <citation type="submission" date="2003-08" db="EMBL/GenBank/DDBJ databases">
        <authorList>
            <person name="Birren B."/>
            <person name="Nusbaum C."/>
            <person name="Abebe A."/>
            <person name="Abouelleil A."/>
            <person name="Adekoya E."/>
            <person name="Ait-zahra M."/>
            <person name="Allen N."/>
            <person name="Allen T."/>
            <person name="An P."/>
            <person name="Anderson M."/>
            <person name="Anderson S."/>
            <person name="Arachchi H."/>
            <person name="Armbruster J."/>
            <person name="Bachantsang P."/>
            <person name="Baldwin J."/>
            <person name="Barry A."/>
            <person name="Bayul T."/>
            <person name="Blitshsteyn B."/>
            <person name="Bloom T."/>
            <person name="Blye J."/>
            <person name="Boguslavskiy L."/>
            <person name="Borowsky M."/>
            <person name="Boukhgalter B."/>
            <person name="Brunache A."/>
            <person name="Butler J."/>
            <person name="Calixte N."/>
            <person name="Calvo S."/>
            <person name="Camarata J."/>
            <person name="Campo K."/>
            <person name="Chang J."/>
            <person name="Cheshatsang Y."/>
            <person name="Citroen M."/>
            <person name="Collymore A."/>
            <person name="Considine T."/>
            <person name="Cook A."/>
            <person name="Cooke P."/>
            <person name="Corum B."/>
            <person name="Cuomo C."/>
            <person name="David R."/>
            <person name="Dawoe T."/>
            <person name="Degray S."/>
            <person name="Dodge S."/>
            <person name="Dooley K."/>
            <person name="Dorje P."/>
            <person name="Dorjee K."/>
            <person name="Dorris L."/>
            <person name="Duffey N."/>
            <person name="Dupes A."/>
            <person name="Elkins T."/>
            <person name="Engels R."/>
            <person name="Erickson J."/>
            <person name="Farina A."/>
            <person name="Faro S."/>
            <person name="Ferreira P."/>
            <person name="Fischer H."/>
            <person name="Fitzgerald M."/>
            <person name="Foley K."/>
            <person name="Gage D."/>
            <person name="Galagan J."/>
            <person name="Gearin G."/>
            <person name="Gnerre S."/>
            <person name="Gnirke A."/>
            <person name="Goyette A."/>
            <person name="Graham J."/>
            <person name="Grandbois E."/>
            <person name="Gyaltsen K."/>
            <person name="Hafez N."/>
            <person name="Hagopian D."/>
            <person name="Hagos B."/>
            <person name="Hall J."/>
            <person name="Hatcher B."/>
            <person name="Heller A."/>
            <person name="Higgins H."/>
            <person name="Honan T."/>
            <person name="Horn A."/>
            <person name="Houde N."/>
            <person name="Hughes L."/>
            <person name="Hulme W."/>
            <person name="Husby E."/>
            <person name="Iliev I."/>
            <person name="Jaffe D."/>
            <person name="Jones C."/>
            <person name="Kamal M."/>
            <person name="Kamat A."/>
            <person name="Kamvysselis M."/>
            <person name="Karlsson E."/>
            <person name="Kells C."/>
            <person name="Kieu A."/>
            <person name="Kisner P."/>
            <person name="Kodira C."/>
            <person name="Kulbokas E."/>
            <person name="Labutti K."/>
            <person name="Lama D."/>
            <person name="Landers T."/>
            <person name="Leger J."/>
            <person name="Levine S."/>
            <person name="Lewis D."/>
            <person name="Lewis T."/>
            <person name="Lindblad-toh K."/>
            <person name="Liu X."/>
            <person name="Lokyitsang T."/>
            <person name="Lokyitsang Y."/>
            <person name="Lucien O."/>
            <person name="Lui A."/>
            <person name="Ma L.J."/>
            <person name="Mabbitt R."/>
            <person name="Macdonald J."/>
            <person name="Maclean C."/>
            <person name="Major J."/>
            <person name="Manning J."/>
            <person name="Marabella R."/>
            <person name="Maru K."/>
            <person name="Matthews C."/>
            <person name="Mauceli E."/>
            <person name="Mccarthy M."/>
            <person name="Mcdonough S."/>
            <person name="Mcghee T."/>
            <person name="Meldrim J."/>
            <person name="Meneus L."/>
            <person name="Mesirov J."/>
            <person name="Mihalev A."/>
            <person name="Mihova T."/>
            <person name="Mikkelsen T."/>
            <person name="Mlenga V."/>
            <person name="Moru K."/>
            <person name="Mozes J."/>
            <person name="Mulrain L."/>
            <person name="Munson G."/>
            <person name="Naylor J."/>
            <person name="Newes C."/>
            <person name="Nguyen C."/>
            <person name="Nguyen N."/>
            <person name="Nguyen T."/>
            <person name="Nicol R."/>
            <person name="Nielsen C."/>
            <person name="Nizzari M."/>
            <person name="Norbu C."/>
            <person name="Norbu N."/>
            <person name="O'donnell P."/>
            <person name="Okoawo O."/>
            <person name="O'leary S."/>
            <person name="Omotosho B."/>
            <person name="O'neill K."/>
            <person name="Osman S."/>
            <person name="Parker S."/>
            <person name="Perrin D."/>
            <person name="Phunkhang P."/>
            <person name="Piqani B."/>
            <person name="Purcell S."/>
            <person name="Rachupka T."/>
            <person name="Ramasamy U."/>
            <person name="Rameau R."/>
            <person name="Ray V."/>
            <person name="Raymond C."/>
            <person name="Retta R."/>
            <person name="Richardson S."/>
            <person name="Rise C."/>
            <person name="Rodriguez J."/>
            <person name="Rogers J."/>
            <person name="Rogov P."/>
            <person name="Rutman M."/>
            <person name="Schupbach R."/>
            <person name="Seaman C."/>
            <person name="Settipalli S."/>
            <person name="Sharpe T."/>
            <person name="Sheridan J."/>
            <person name="Sherpa N."/>
            <person name="Shi J."/>
            <person name="Smirnov S."/>
            <person name="Smith C."/>
            <person name="Sougnez C."/>
            <person name="Spencer B."/>
            <person name="Stalker J."/>
            <person name="Stange-thomann N."/>
            <person name="Stavropoulos S."/>
            <person name="Stetson K."/>
            <person name="Stone C."/>
            <person name="Stone S."/>
            <person name="Stubbs M."/>
            <person name="Talamas J."/>
            <person name="Tchuinga P."/>
            <person name="Tenzing P."/>
            <person name="Tesfaye S."/>
            <person name="Theodore J."/>
            <person name="Thoulutsang Y."/>
            <person name="Topham K."/>
            <person name="Towey S."/>
            <person name="Tsamla T."/>
            <person name="Tsomo N."/>
            <person name="Vallee D."/>
            <person name="Vassiliev H."/>
            <person name="Venkataraman V."/>
            <person name="Vinson J."/>
            <person name="Vo A."/>
            <person name="Wade C."/>
            <person name="Wang S."/>
            <person name="Wangchuk T."/>
            <person name="Wangdi T."/>
            <person name="Whittaker C."/>
            <person name="Wilkinson J."/>
            <person name="Wu Y."/>
            <person name="Wyman D."/>
            <person name="Yadav S."/>
            <person name="Yang S."/>
            <person name="Yang X."/>
            <person name="Yeager S."/>
            <person name="Yee E."/>
            <person name="Young G."/>
            <person name="Zainoun J."/>
            <person name="Zembeck L."/>
            <person name="Zimmer A."/>
            <person name="Zody M."/>
            <person name="Lander E."/>
        </authorList>
    </citation>
    <scope>NUCLEOTIDE SEQUENCE [LARGE SCALE GENOMIC DNA]</scope>
</reference>